<dbReference type="SUPFAM" id="SSF48452">
    <property type="entry name" value="TPR-like"/>
    <property type="match status" value="1"/>
</dbReference>
<dbReference type="PANTHER" id="PTHR43289:SF6">
    <property type="entry name" value="SERINE_THREONINE-PROTEIN KINASE NEKL-3"/>
    <property type="match status" value="1"/>
</dbReference>
<dbReference type="PROSITE" id="PS50011">
    <property type="entry name" value="PROTEIN_KINASE_DOM"/>
    <property type="match status" value="1"/>
</dbReference>
<dbReference type="OrthoDB" id="9762169at2"/>
<dbReference type="EC" id="2.7.11.1" evidence="1"/>
<dbReference type="Gene3D" id="3.30.200.20">
    <property type="entry name" value="Phosphorylase Kinase, domain 1"/>
    <property type="match status" value="1"/>
</dbReference>
<dbReference type="Pfam" id="PF00069">
    <property type="entry name" value="Pkinase"/>
    <property type="match status" value="1"/>
</dbReference>
<feature type="binding site" evidence="7">
    <location>
        <position position="41"/>
    </location>
    <ligand>
        <name>ATP</name>
        <dbReference type="ChEBI" id="CHEBI:30616"/>
    </ligand>
</feature>
<dbReference type="InterPro" id="IPR011009">
    <property type="entry name" value="Kinase-like_dom_sf"/>
</dbReference>
<dbReference type="RefSeq" id="WP_078977723.1">
    <property type="nucleotide sequence ID" value="NZ_MWQN01000001.1"/>
</dbReference>
<reference evidence="9 10" key="1">
    <citation type="submission" date="2017-03" db="EMBL/GenBank/DDBJ databases">
        <title>Draft genome sequence of Streptomyces scabrisporus NF3, endophyte isolated from Amphipterygium adstringens.</title>
        <authorList>
            <person name="Vazquez M."/>
            <person name="Ceapa C.D."/>
            <person name="Rodriguez Luna D."/>
            <person name="Sanchez Esquivel S."/>
        </authorList>
    </citation>
    <scope>NUCLEOTIDE SEQUENCE [LARGE SCALE GENOMIC DNA]</scope>
    <source>
        <strain evidence="9 10">NF3</strain>
    </source>
</reference>
<dbReference type="EMBL" id="MWQN01000001">
    <property type="protein sequence ID" value="OPC83433.1"/>
    <property type="molecule type" value="Genomic_DNA"/>
</dbReference>
<dbReference type="GO" id="GO:0004674">
    <property type="term" value="F:protein serine/threonine kinase activity"/>
    <property type="evidence" value="ECO:0007669"/>
    <property type="project" value="UniProtKB-KW"/>
</dbReference>
<proteinExistence type="predicted"/>
<dbReference type="InterPro" id="IPR000719">
    <property type="entry name" value="Prot_kinase_dom"/>
</dbReference>
<comment type="caution">
    <text evidence="9">The sequence shown here is derived from an EMBL/GenBank/DDBJ whole genome shotgun (WGS) entry which is preliminary data.</text>
</comment>
<evidence type="ECO:0000256" key="5">
    <source>
        <dbReference type="ARBA" id="ARBA00022777"/>
    </source>
</evidence>
<dbReference type="PANTHER" id="PTHR43289">
    <property type="entry name" value="MITOGEN-ACTIVATED PROTEIN KINASE KINASE KINASE 20-RELATED"/>
    <property type="match status" value="1"/>
</dbReference>
<keyword evidence="3" id="KW-0808">Transferase</keyword>
<sequence>MSAPGRVIADRYELSAAIGRGGMGQVWKAYDRTLQRRVAVKLLRTDLVDSGGERGAMERRFLRECRVTAGIDHPGLVTVFDGGADAGELYLVMQLLDGCDLADLIAEHRPLPWEWAVAVAAQICSVLAAVHAVPVVHRDLKPRNVMVRRDGTVKVLDLGVAAVLDPESTKLTTTGAMPGSPAYMAPEQMNGIVEPRTDLYALGCLLYEMLVGRAPFAGPTMASVMLGHLNTAPEPPGARRPGLPAGLDRLVLDLLGKQPDQRPANAQEVYRRLAPLLPAPTGDASAALAPTAPMDPTRPLRFPAAPQPLPGVPAPVHAPIPAAPAASWAMSAGPAAYAPRSDPDWAAVPSAAPPTPDVGSALDEANRLLGEGALTQAVDVLGAALPVAVARHGEHDPLVLGLRQALADTLLADRQFRRALPELRYIASVFAAAGGPADAEAMEYGRQVAACLEELGELPAALGEYRRLLDLHRRVPDADVYQGFDLRERIGLLLAALGDPYQSESVLVPLLTEQEHRLGPGHPRVATLRQHLARIHGASGYRRR</sequence>
<dbReference type="Proteomes" id="UP000190037">
    <property type="component" value="Unassembled WGS sequence"/>
</dbReference>
<keyword evidence="10" id="KW-1185">Reference proteome</keyword>
<evidence type="ECO:0000256" key="3">
    <source>
        <dbReference type="ARBA" id="ARBA00022679"/>
    </source>
</evidence>
<dbReference type="STRING" id="159449.B4N89_23030"/>
<dbReference type="PROSITE" id="PS00107">
    <property type="entry name" value="PROTEIN_KINASE_ATP"/>
    <property type="match status" value="1"/>
</dbReference>
<dbReference type="SMART" id="SM00220">
    <property type="entry name" value="S_TKc"/>
    <property type="match status" value="1"/>
</dbReference>
<dbReference type="Gene3D" id="1.10.510.10">
    <property type="entry name" value="Transferase(Phosphotransferase) domain 1"/>
    <property type="match status" value="1"/>
</dbReference>
<dbReference type="InterPro" id="IPR011990">
    <property type="entry name" value="TPR-like_helical_dom_sf"/>
</dbReference>
<dbReference type="InterPro" id="IPR017441">
    <property type="entry name" value="Protein_kinase_ATP_BS"/>
</dbReference>
<evidence type="ECO:0000256" key="4">
    <source>
        <dbReference type="ARBA" id="ARBA00022741"/>
    </source>
</evidence>
<dbReference type="eggNOG" id="COG0515">
    <property type="taxonomic scope" value="Bacteria"/>
</dbReference>
<dbReference type="Gene3D" id="1.25.40.10">
    <property type="entry name" value="Tetratricopeptide repeat domain"/>
    <property type="match status" value="1"/>
</dbReference>
<dbReference type="CDD" id="cd14014">
    <property type="entry name" value="STKc_PknB_like"/>
    <property type="match status" value="1"/>
</dbReference>
<evidence type="ECO:0000256" key="7">
    <source>
        <dbReference type="PROSITE-ProRule" id="PRU10141"/>
    </source>
</evidence>
<evidence type="ECO:0000256" key="6">
    <source>
        <dbReference type="ARBA" id="ARBA00022840"/>
    </source>
</evidence>
<dbReference type="InterPro" id="IPR008271">
    <property type="entry name" value="Ser/Thr_kinase_AS"/>
</dbReference>
<accession>A0A1T3P2X4</accession>
<evidence type="ECO:0000259" key="8">
    <source>
        <dbReference type="PROSITE" id="PS50011"/>
    </source>
</evidence>
<organism evidence="9 10">
    <name type="scientific">Embleya scabrispora</name>
    <dbReference type="NCBI Taxonomy" id="159449"/>
    <lineage>
        <taxon>Bacteria</taxon>
        <taxon>Bacillati</taxon>
        <taxon>Actinomycetota</taxon>
        <taxon>Actinomycetes</taxon>
        <taxon>Kitasatosporales</taxon>
        <taxon>Streptomycetaceae</taxon>
        <taxon>Embleya</taxon>
    </lineage>
</organism>
<evidence type="ECO:0000256" key="2">
    <source>
        <dbReference type="ARBA" id="ARBA00022527"/>
    </source>
</evidence>
<keyword evidence="2 9" id="KW-0723">Serine/threonine-protein kinase</keyword>
<dbReference type="GO" id="GO:0005524">
    <property type="term" value="F:ATP binding"/>
    <property type="evidence" value="ECO:0007669"/>
    <property type="project" value="UniProtKB-UniRule"/>
</dbReference>
<dbReference type="PROSITE" id="PS00108">
    <property type="entry name" value="PROTEIN_KINASE_ST"/>
    <property type="match status" value="1"/>
</dbReference>
<feature type="domain" description="Protein kinase" evidence="8">
    <location>
        <begin position="12"/>
        <end position="277"/>
    </location>
</feature>
<evidence type="ECO:0000313" key="10">
    <source>
        <dbReference type="Proteomes" id="UP000190037"/>
    </source>
</evidence>
<protein>
    <recommendedName>
        <fullName evidence="1">non-specific serine/threonine protein kinase</fullName>
        <ecNumber evidence="1">2.7.11.1</ecNumber>
    </recommendedName>
</protein>
<keyword evidence="6 7" id="KW-0067">ATP-binding</keyword>
<evidence type="ECO:0000256" key="1">
    <source>
        <dbReference type="ARBA" id="ARBA00012513"/>
    </source>
</evidence>
<name>A0A1T3P2X4_9ACTN</name>
<dbReference type="SUPFAM" id="SSF56112">
    <property type="entry name" value="Protein kinase-like (PK-like)"/>
    <property type="match status" value="1"/>
</dbReference>
<keyword evidence="5 9" id="KW-0418">Kinase</keyword>
<dbReference type="AlphaFoldDB" id="A0A1T3P2X4"/>
<keyword evidence="4 7" id="KW-0547">Nucleotide-binding</keyword>
<gene>
    <name evidence="9" type="ORF">B4N89_23030</name>
</gene>
<evidence type="ECO:0000313" key="9">
    <source>
        <dbReference type="EMBL" id="OPC83433.1"/>
    </source>
</evidence>